<dbReference type="InterPro" id="IPR036938">
    <property type="entry name" value="PAP2/HPO_sf"/>
</dbReference>
<keyword evidence="4" id="KW-1185">Reference proteome</keyword>
<protein>
    <recommendedName>
        <fullName evidence="2">Phosphatidic acid phosphatase type 2/haloperoxidase domain-containing protein</fullName>
    </recommendedName>
</protein>
<dbReference type="PANTHER" id="PTHR14969">
    <property type="entry name" value="SPHINGOSINE-1-PHOSPHATE PHOSPHOHYDROLASE"/>
    <property type="match status" value="1"/>
</dbReference>
<dbReference type="AlphaFoldDB" id="A0A6V8KN69"/>
<feature type="transmembrane region" description="Helical" evidence="1">
    <location>
        <begin position="241"/>
        <end position="261"/>
    </location>
</feature>
<feature type="transmembrane region" description="Helical" evidence="1">
    <location>
        <begin position="215"/>
        <end position="235"/>
    </location>
</feature>
<dbReference type="RefSeq" id="WP_173067204.1">
    <property type="nucleotide sequence ID" value="NZ_BAABGO010000038.1"/>
</dbReference>
<dbReference type="Gene3D" id="3.10.450.40">
    <property type="match status" value="1"/>
</dbReference>
<sequence length="398" mass="42004">MVWSVVVSLAVAAALSASAYALVRFSQRTARRLDAAPVLRPMRAGLSWLTARMTAQLLVLIAGTALAFALAMVFVEVLDAVVENDDLTAIDRPAVEWIAAHRPGWLTPFVVSVTDLGSKVLLTLAVATAAVVAARRLGSVRPLLLALCALGGCALLVAGIKVVIGRARPDQPHQALAESGFAFPSGHSASALVGWALVAWLVCRLTANRTVWATAWVSAALLTVAVGLSRIYLGVHYPSDVIGGWTLGGVWLTTVLIAWKLDPGPRSDRDRRPADPLLVRRFVTVLSMSAVAVLSATMGIVGTLAVTGWPRTPAVEEPGAAGRDDADPTAEAAVPHLTSAEARQIALDHAGDGTPTEVELEWEHGTLVWSVDVMRQSVEYDVDIDARTGTVISYGPDS</sequence>
<feature type="transmembrane region" description="Helical" evidence="1">
    <location>
        <begin position="57"/>
        <end position="75"/>
    </location>
</feature>
<feature type="transmembrane region" description="Helical" evidence="1">
    <location>
        <begin position="282"/>
        <end position="309"/>
    </location>
</feature>
<evidence type="ECO:0000259" key="2">
    <source>
        <dbReference type="SMART" id="SM00014"/>
    </source>
</evidence>
<gene>
    <name evidence="3" type="ORF">Phou_081980</name>
</gene>
<dbReference type="SMART" id="SM00014">
    <property type="entry name" value="acidPPc"/>
    <property type="match status" value="1"/>
</dbReference>
<dbReference type="InterPro" id="IPR000326">
    <property type="entry name" value="PAP2/HPO"/>
</dbReference>
<accession>A0A6V8KN69</accession>
<comment type="caution">
    <text evidence="3">The sequence shown here is derived from an EMBL/GenBank/DDBJ whole genome shotgun (WGS) entry which is preliminary data.</text>
</comment>
<keyword evidence="1" id="KW-0472">Membrane</keyword>
<feature type="domain" description="Phosphatidic acid phosphatase type 2/haloperoxidase" evidence="2">
    <location>
        <begin position="143"/>
        <end position="256"/>
    </location>
</feature>
<dbReference type="EMBL" id="BLPF01000003">
    <property type="protein sequence ID" value="GFJ84018.1"/>
    <property type="molecule type" value="Genomic_DNA"/>
</dbReference>
<feature type="transmembrane region" description="Helical" evidence="1">
    <location>
        <begin position="116"/>
        <end position="134"/>
    </location>
</feature>
<dbReference type="CDD" id="cd03392">
    <property type="entry name" value="PAP2_like_2"/>
    <property type="match status" value="1"/>
</dbReference>
<feature type="transmembrane region" description="Helical" evidence="1">
    <location>
        <begin position="184"/>
        <end position="203"/>
    </location>
</feature>
<proteinExistence type="predicted"/>
<name>A0A6V8KN69_9ACTN</name>
<keyword evidence="1" id="KW-1133">Transmembrane helix</keyword>
<dbReference type="Gene3D" id="1.20.144.10">
    <property type="entry name" value="Phosphatidic acid phosphatase type 2/haloperoxidase"/>
    <property type="match status" value="1"/>
</dbReference>
<feature type="transmembrane region" description="Helical" evidence="1">
    <location>
        <begin position="6"/>
        <end position="23"/>
    </location>
</feature>
<dbReference type="InterPro" id="IPR025711">
    <property type="entry name" value="PepSY"/>
</dbReference>
<dbReference type="PANTHER" id="PTHR14969:SF13">
    <property type="entry name" value="AT30094P"/>
    <property type="match status" value="1"/>
</dbReference>
<reference evidence="3 4" key="1">
    <citation type="submission" date="2020-03" db="EMBL/GenBank/DDBJ databases">
        <title>Whole genome shotgun sequence of Phytohabitans houttuyneae NBRC 108639.</title>
        <authorList>
            <person name="Komaki H."/>
            <person name="Tamura T."/>
        </authorList>
    </citation>
    <scope>NUCLEOTIDE SEQUENCE [LARGE SCALE GENOMIC DNA]</scope>
    <source>
        <strain evidence="3 4">NBRC 108639</strain>
    </source>
</reference>
<dbReference type="SUPFAM" id="SSF48317">
    <property type="entry name" value="Acid phosphatase/Vanadium-dependent haloperoxidase"/>
    <property type="match status" value="1"/>
</dbReference>
<evidence type="ECO:0000256" key="1">
    <source>
        <dbReference type="SAM" id="Phobius"/>
    </source>
</evidence>
<evidence type="ECO:0000313" key="4">
    <source>
        <dbReference type="Proteomes" id="UP000482800"/>
    </source>
</evidence>
<organism evidence="3 4">
    <name type="scientific">Phytohabitans houttuyneae</name>
    <dbReference type="NCBI Taxonomy" id="1076126"/>
    <lineage>
        <taxon>Bacteria</taxon>
        <taxon>Bacillati</taxon>
        <taxon>Actinomycetota</taxon>
        <taxon>Actinomycetes</taxon>
        <taxon>Micromonosporales</taxon>
        <taxon>Micromonosporaceae</taxon>
    </lineage>
</organism>
<dbReference type="Pfam" id="PF01569">
    <property type="entry name" value="PAP2"/>
    <property type="match status" value="1"/>
</dbReference>
<feature type="transmembrane region" description="Helical" evidence="1">
    <location>
        <begin position="143"/>
        <end position="164"/>
    </location>
</feature>
<evidence type="ECO:0000313" key="3">
    <source>
        <dbReference type="EMBL" id="GFJ84018.1"/>
    </source>
</evidence>
<dbReference type="Proteomes" id="UP000482800">
    <property type="component" value="Unassembled WGS sequence"/>
</dbReference>
<reference evidence="3 4" key="2">
    <citation type="submission" date="2020-03" db="EMBL/GenBank/DDBJ databases">
        <authorList>
            <person name="Ichikawa N."/>
            <person name="Kimura A."/>
            <person name="Kitahashi Y."/>
            <person name="Uohara A."/>
        </authorList>
    </citation>
    <scope>NUCLEOTIDE SEQUENCE [LARGE SCALE GENOMIC DNA]</scope>
    <source>
        <strain evidence="3 4">NBRC 108639</strain>
    </source>
</reference>
<keyword evidence="1" id="KW-0812">Transmembrane</keyword>
<dbReference type="Pfam" id="PF03413">
    <property type="entry name" value="PepSY"/>
    <property type="match status" value="1"/>
</dbReference>